<organism evidence="5 6">
    <name type="scientific">Xylanibacter ruminicola</name>
    <name type="common">Prevotella ruminicola</name>
    <dbReference type="NCBI Taxonomy" id="839"/>
    <lineage>
        <taxon>Bacteria</taxon>
        <taxon>Pseudomonadati</taxon>
        <taxon>Bacteroidota</taxon>
        <taxon>Bacteroidia</taxon>
        <taxon>Bacteroidales</taxon>
        <taxon>Prevotellaceae</taxon>
        <taxon>Xylanibacter</taxon>
    </lineage>
</organism>
<dbReference type="Proteomes" id="UP000236735">
    <property type="component" value="Unassembled WGS sequence"/>
</dbReference>
<name>A0A1H5V1Q7_XYLRU</name>
<accession>A0A1H5V1Q7</accession>
<dbReference type="SUPFAM" id="SSF52540">
    <property type="entry name" value="P-loop containing nucleoside triphosphate hydrolases"/>
    <property type="match status" value="1"/>
</dbReference>
<evidence type="ECO:0000256" key="3">
    <source>
        <dbReference type="ARBA" id="ARBA00022840"/>
    </source>
</evidence>
<dbReference type="RefSeq" id="WP_103915817.1">
    <property type="nucleotide sequence ID" value="NZ_FNUV01000004.1"/>
</dbReference>
<keyword evidence="2" id="KW-0547">Nucleotide-binding</keyword>
<reference evidence="5 6" key="1">
    <citation type="submission" date="2016-10" db="EMBL/GenBank/DDBJ databases">
        <authorList>
            <person name="de Groot N.N."/>
        </authorList>
    </citation>
    <scope>NUCLEOTIDE SEQUENCE [LARGE SCALE GENOMIC DNA]</scope>
    <source>
        <strain evidence="5 6">AR32</strain>
    </source>
</reference>
<dbReference type="SMART" id="SM00382">
    <property type="entry name" value="AAA"/>
    <property type="match status" value="1"/>
</dbReference>
<dbReference type="GO" id="GO:0016887">
    <property type="term" value="F:ATP hydrolysis activity"/>
    <property type="evidence" value="ECO:0007669"/>
    <property type="project" value="InterPro"/>
</dbReference>
<keyword evidence="3 5" id="KW-0067">ATP-binding</keyword>
<protein>
    <submittedName>
        <fullName evidence="5">ABC-2 type transport system ATP-binding protein</fullName>
    </submittedName>
</protein>
<keyword evidence="1" id="KW-0813">Transport</keyword>
<dbReference type="InterPro" id="IPR003439">
    <property type="entry name" value="ABC_transporter-like_ATP-bd"/>
</dbReference>
<dbReference type="AlphaFoldDB" id="A0A1H5V1Q7"/>
<dbReference type="Gene3D" id="3.40.50.300">
    <property type="entry name" value="P-loop containing nucleotide triphosphate hydrolases"/>
    <property type="match status" value="1"/>
</dbReference>
<dbReference type="EMBL" id="FNUV01000004">
    <property type="protein sequence ID" value="SEF81315.1"/>
    <property type="molecule type" value="Genomic_DNA"/>
</dbReference>
<evidence type="ECO:0000256" key="2">
    <source>
        <dbReference type="ARBA" id="ARBA00022741"/>
    </source>
</evidence>
<dbReference type="InterPro" id="IPR051782">
    <property type="entry name" value="ABC_Transporter_VariousFunc"/>
</dbReference>
<dbReference type="CDD" id="cd03230">
    <property type="entry name" value="ABC_DR_subfamily_A"/>
    <property type="match status" value="1"/>
</dbReference>
<evidence type="ECO:0000259" key="4">
    <source>
        <dbReference type="PROSITE" id="PS50893"/>
    </source>
</evidence>
<dbReference type="InterPro" id="IPR003593">
    <property type="entry name" value="AAA+_ATPase"/>
</dbReference>
<dbReference type="Pfam" id="PF00005">
    <property type="entry name" value="ABC_tran"/>
    <property type="match status" value="1"/>
</dbReference>
<evidence type="ECO:0000256" key="1">
    <source>
        <dbReference type="ARBA" id="ARBA00022448"/>
    </source>
</evidence>
<evidence type="ECO:0000313" key="5">
    <source>
        <dbReference type="EMBL" id="SEF81315.1"/>
    </source>
</evidence>
<proteinExistence type="predicted"/>
<dbReference type="InterPro" id="IPR027417">
    <property type="entry name" value="P-loop_NTPase"/>
</dbReference>
<gene>
    <name evidence="5" type="ORF">SAMN05216354_1694</name>
</gene>
<evidence type="ECO:0000313" key="6">
    <source>
        <dbReference type="Proteomes" id="UP000236735"/>
    </source>
</evidence>
<feature type="domain" description="ABC transporter" evidence="4">
    <location>
        <begin position="2"/>
        <end position="228"/>
    </location>
</feature>
<dbReference type="PROSITE" id="PS50893">
    <property type="entry name" value="ABC_TRANSPORTER_2"/>
    <property type="match status" value="1"/>
</dbReference>
<sequence>MIEVKNISFKYAGGKHLVFDDFSLELKQDNIYGLLGKNGTGKSTLLYLISGLLRPKKGSVSFDGVETKKRRPETLQDIFIVPEEFNLPSMTLNEYVKINRPFYPLFSTTVLEGCLKDFDLTTDVKLNALSMGQKKKVFMAFALAANTKVLLMDEPTNGLDIPSKSQFRKVVTQYMTGDRTLIISTHQVHDVEALLDHILILSQQKLLLDAPVAEIQEKYTFEYRTPDQMDDVLYSEPSLQGNAVIAPRKDDSPETQVNLELLFNAVTQGRI</sequence>
<dbReference type="PANTHER" id="PTHR42939:SF1">
    <property type="entry name" value="ABC TRANSPORTER ATP-BINDING PROTEIN ALBC-RELATED"/>
    <property type="match status" value="1"/>
</dbReference>
<dbReference type="GO" id="GO:0005524">
    <property type="term" value="F:ATP binding"/>
    <property type="evidence" value="ECO:0007669"/>
    <property type="project" value="UniProtKB-KW"/>
</dbReference>
<dbReference type="PANTHER" id="PTHR42939">
    <property type="entry name" value="ABC TRANSPORTER ATP-BINDING PROTEIN ALBC-RELATED"/>
    <property type="match status" value="1"/>
</dbReference>